<name>A0A386PPW2_9SPIR</name>
<proteinExistence type="predicted"/>
<dbReference type="Proteomes" id="UP000275571">
    <property type="component" value="Plasmid cp33"/>
</dbReference>
<gene>
    <name evidence="1" type="ORF">DB313_05760</name>
</gene>
<keyword evidence="2" id="KW-1185">Reference proteome</keyword>
<dbReference type="RefSeq" id="WP_120104926.1">
    <property type="nucleotide sequence ID" value="NZ_CP028888.1"/>
</dbReference>
<organism evidence="1 2">
    <name type="scientific">Borrelia turcica IST7</name>
    <dbReference type="NCBI Taxonomy" id="1104446"/>
    <lineage>
        <taxon>Bacteria</taxon>
        <taxon>Pseudomonadati</taxon>
        <taxon>Spirochaetota</taxon>
        <taxon>Spirochaetia</taxon>
        <taxon>Spirochaetales</taxon>
        <taxon>Borreliaceae</taxon>
        <taxon>Borrelia</taxon>
    </lineage>
</organism>
<dbReference type="KEGG" id="btur:DB313_05760"/>
<dbReference type="EMBL" id="CP028888">
    <property type="protein sequence ID" value="AYE37005.1"/>
    <property type="molecule type" value="Genomic_DNA"/>
</dbReference>
<evidence type="ECO:0000313" key="2">
    <source>
        <dbReference type="Proteomes" id="UP000275571"/>
    </source>
</evidence>
<geneLocation type="plasmid" evidence="1 2">
    <name>cp33</name>
</geneLocation>
<dbReference type="AlphaFoldDB" id="A0A386PPW2"/>
<dbReference type="Pfam" id="PF05619">
    <property type="entry name" value="DUF787"/>
    <property type="match status" value="1"/>
</dbReference>
<keyword evidence="1" id="KW-0614">Plasmid</keyword>
<protein>
    <submittedName>
        <fullName evidence="1">Uncharacterized protein</fullName>
    </submittedName>
</protein>
<reference evidence="1 2" key="1">
    <citation type="journal article" date="2018" name="Infect. Genet. Evol.">
        <title>Genome-wide analysis of Borrelia turcica and 'Candidatus Borrelia tachyglossi' shows relapsing fever-like genomes with unique genomic links to Lyme disease Borrelia.</title>
        <authorList>
            <person name="Gofton A.W."/>
            <person name="Margos G."/>
            <person name="Fingerle V."/>
            <person name="Hepner S."/>
            <person name="Loh S.M."/>
            <person name="Ryan U."/>
            <person name="Irwin P."/>
            <person name="Oskam C.L."/>
        </authorList>
    </citation>
    <scope>NUCLEOTIDE SEQUENCE [LARGE SCALE GENOMIC DNA]</scope>
    <source>
        <strain evidence="1 2">IST7</strain>
        <plasmid evidence="1">cp33</plasmid>
    </source>
</reference>
<dbReference type="InterPro" id="IPR008505">
    <property type="entry name" value="DUF787"/>
</dbReference>
<evidence type="ECO:0000313" key="1">
    <source>
        <dbReference type="EMBL" id="AYE37005.1"/>
    </source>
</evidence>
<accession>A0A386PPW2</accession>
<sequence length="368" mass="41704">MPQDTIKVNLVDNALQMNVINYYRPLLIFKSEVLDGVALMLTSQAYEDDILNLKMISSISSDQSKQQTAKNERGLLTRAVKDYFDEGGFKSLDILLFKDIKEVKAYLKVNLHPFVCFVNPCEDKNTTDITSLVNPNNFIVFSKTSRDLPTALKSKKGRQLENLILFYNKETTNKEGASEYDNTHIKFISQYLHQASMFHATNPYGIRIKAEPIITDTELISSLRGSNINFYTLLNETGYDGILAIKEGVDLAGRPIDEIATYAYIKNKATEELIRIWNANNRSNSKLSTIQLEGASPNVYTSALEVLFKRFKDNGLIFSFSDIKFKIEPIDNALRMSLSVMIQYNHSLNTVELKITAEDINAIFKGDK</sequence>